<dbReference type="Proteomes" id="UP000820818">
    <property type="component" value="Linkage Group LG1"/>
</dbReference>
<accession>A0AAD5LN80</accession>
<name>A0AAD5LN80_9CRUS</name>
<dbReference type="EMBL" id="WJBH02000001">
    <property type="protein sequence ID" value="KAI9565145.1"/>
    <property type="molecule type" value="Genomic_DNA"/>
</dbReference>
<comment type="caution">
    <text evidence="1">The sequence shown here is derived from an EMBL/GenBank/DDBJ whole genome shotgun (WGS) entry which is preliminary data.</text>
</comment>
<sequence length="91" mass="10417">MAVKQSSAPLPENGPEIAHKRFSCCTAYQLCWKTEKQGEKERKKRATLDRPTLILMLAQELQMKERNSELSIFMCRCSYQLNAPIVDQKGA</sequence>
<protein>
    <submittedName>
        <fullName evidence="1">Uncharacterized protein</fullName>
    </submittedName>
</protein>
<proteinExistence type="predicted"/>
<evidence type="ECO:0000313" key="1">
    <source>
        <dbReference type="EMBL" id="KAI9565145.1"/>
    </source>
</evidence>
<keyword evidence="2" id="KW-1185">Reference proteome</keyword>
<organism evidence="1 2">
    <name type="scientific">Daphnia sinensis</name>
    <dbReference type="NCBI Taxonomy" id="1820382"/>
    <lineage>
        <taxon>Eukaryota</taxon>
        <taxon>Metazoa</taxon>
        <taxon>Ecdysozoa</taxon>
        <taxon>Arthropoda</taxon>
        <taxon>Crustacea</taxon>
        <taxon>Branchiopoda</taxon>
        <taxon>Diplostraca</taxon>
        <taxon>Cladocera</taxon>
        <taxon>Anomopoda</taxon>
        <taxon>Daphniidae</taxon>
        <taxon>Daphnia</taxon>
        <taxon>Daphnia similis group</taxon>
    </lineage>
</organism>
<evidence type="ECO:0000313" key="2">
    <source>
        <dbReference type="Proteomes" id="UP000820818"/>
    </source>
</evidence>
<reference evidence="1 2" key="1">
    <citation type="submission" date="2022-05" db="EMBL/GenBank/DDBJ databases">
        <title>A multi-omics perspective on studying reproductive biology in Daphnia sinensis.</title>
        <authorList>
            <person name="Jia J."/>
        </authorList>
    </citation>
    <scope>NUCLEOTIDE SEQUENCE [LARGE SCALE GENOMIC DNA]</scope>
    <source>
        <strain evidence="1 2">WSL</strain>
    </source>
</reference>
<dbReference type="AlphaFoldDB" id="A0AAD5LN80"/>
<gene>
    <name evidence="1" type="ORF">GHT06_008919</name>
</gene>